<evidence type="ECO:0000256" key="3">
    <source>
        <dbReference type="ARBA" id="ARBA00022801"/>
    </source>
</evidence>
<keyword evidence="3" id="KW-0378">Hydrolase</keyword>
<feature type="chain" id="PRO_5043496827" evidence="5">
    <location>
        <begin position="28"/>
        <end position="384"/>
    </location>
</feature>
<keyword evidence="2 5" id="KW-0732">Signal</keyword>
<evidence type="ECO:0000256" key="1">
    <source>
        <dbReference type="ARBA" id="ARBA00008668"/>
    </source>
</evidence>
<name>A0AAV9DLE5_ACOCL</name>
<organism evidence="6 7">
    <name type="scientific">Acorus calamus</name>
    <name type="common">Sweet flag</name>
    <dbReference type="NCBI Taxonomy" id="4465"/>
    <lineage>
        <taxon>Eukaryota</taxon>
        <taxon>Viridiplantae</taxon>
        <taxon>Streptophyta</taxon>
        <taxon>Embryophyta</taxon>
        <taxon>Tracheophyta</taxon>
        <taxon>Spermatophyta</taxon>
        <taxon>Magnoliopsida</taxon>
        <taxon>Liliopsida</taxon>
        <taxon>Acoraceae</taxon>
        <taxon>Acorus</taxon>
    </lineage>
</organism>
<comment type="caution">
    <text evidence="6">The sequence shown here is derived from an EMBL/GenBank/DDBJ whole genome shotgun (WGS) entry which is preliminary data.</text>
</comment>
<comment type="similarity">
    <text evidence="1">Belongs to the 'GDSL' lipolytic enzyme family.</text>
</comment>
<dbReference type="Proteomes" id="UP001180020">
    <property type="component" value="Unassembled WGS sequence"/>
</dbReference>
<evidence type="ECO:0000313" key="7">
    <source>
        <dbReference type="Proteomes" id="UP001180020"/>
    </source>
</evidence>
<dbReference type="Pfam" id="PF00657">
    <property type="entry name" value="Lipase_GDSL"/>
    <property type="match status" value="1"/>
</dbReference>
<protein>
    <submittedName>
        <fullName evidence="6">GDSL esterase/lipase</fullName>
    </submittedName>
</protein>
<dbReference type="SUPFAM" id="SSF52266">
    <property type="entry name" value="SGNH hydrolase"/>
    <property type="match status" value="1"/>
</dbReference>
<dbReference type="AlphaFoldDB" id="A0AAV9DLE5"/>
<dbReference type="GO" id="GO:0016788">
    <property type="term" value="F:hydrolase activity, acting on ester bonds"/>
    <property type="evidence" value="ECO:0007669"/>
    <property type="project" value="InterPro"/>
</dbReference>
<evidence type="ECO:0000256" key="2">
    <source>
        <dbReference type="ARBA" id="ARBA00022729"/>
    </source>
</evidence>
<keyword evidence="7" id="KW-1185">Reference proteome</keyword>
<feature type="signal peptide" evidence="5">
    <location>
        <begin position="1"/>
        <end position="27"/>
    </location>
</feature>
<dbReference type="EMBL" id="JAUJYO010000012">
    <property type="protein sequence ID" value="KAK1302022.1"/>
    <property type="molecule type" value="Genomic_DNA"/>
</dbReference>
<dbReference type="PANTHER" id="PTHR22835:SF683">
    <property type="entry name" value="OS05G0506800 PROTEIN"/>
    <property type="match status" value="1"/>
</dbReference>
<dbReference type="InterPro" id="IPR036514">
    <property type="entry name" value="SGNH_hydro_sf"/>
</dbReference>
<keyword evidence="4" id="KW-0325">Glycoprotein</keyword>
<dbReference type="InterPro" id="IPR001087">
    <property type="entry name" value="GDSL"/>
</dbReference>
<dbReference type="PANTHER" id="PTHR22835">
    <property type="entry name" value="ZINC FINGER FYVE DOMAIN CONTAINING PROTEIN"/>
    <property type="match status" value="1"/>
</dbReference>
<reference evidence="6" key="1">
    <citation type="journal article" date="2023" name="Nat. Commun.">
        <title>Diploid and tetraploid genomes of Acorus and the evolution of monocots.</title>
        <authorList>
            <person name="Ma L."/>
            <person name="Liu K.W."/>
            <person name="Li Z."/>
            <person name="Hsiao Y.Y."/>
            <person name="Qi Y."/>
            <person name="Fu T."/>
            <person name="Tang G.D."/>
            <person name="Zhang D."/>
            <person name="Sun W.H."/>
            <person name="Liu D.K."/>
            <person name="Li Y."/>
            <person name="Chen G.Z."/>
            <person name="Liu X.D."/>
            <person name="Liao X.Y."/>
            <person name="Jiang Y.T."/>
            <person name="Yu X."/>
            <person name="Hao Y."/>
            <person name="Huang J."/>
            <person name="Zhao X.W."/>
            <person name="Ke S."/>
            <person name="Chen Y.Y."/>
            <person name="Wu W.L."/>
            <person name="Hsu J.L."/>
            <person name="Lin Y.F."/>
            <person name="Huang M.D."/>
            <person name="Li C.Y."/>
            <person name="Huang L."/>
            <person name="Wang Z.W."/>
            <person name="Zhao X."/>
            <person name="Zhong W.Y."/>
            <person name="Peng D.H."/>
            <person name="Ahmad S."/>
            <person name="Lan S."/>
            <person name="Zhang J.S."/>
            <person name="Tsai W.C."/>
            <person name="Van de Peer Y."/>
            <person name="Liu Z.J."/>
        </authorList>
    </citation>
    <scope>NUCLEOTIDE SEQUENCE</scope>
    <source>
        <strain evidence="6">CP</strain>
    </source>
</reference>
<evidence type="ECO:0000256" key="4">
    <source>
        <dbReference type="ARBA" id="ARBA00023180"/>
    </source>
</evidence>
<sequence>MRMSSILHPLHSPYSLLFLTLILSIHGRGSPAAAAPYASIFSFGDSLTDTGNLFRLSGAGDCGLPPYGETYFHRPTGRCCDGRLVIDFIAKAMGIPTPTPYLEALESDGSRWGGINFAVAGATALDEEFLKERGIVNLTANISLGSQIGWFKQVMPTICSNLTNCKDILSRSLFLMGEIGGNDYNYAFMQGMNLDKTRTLVPLVIDVIRSAIEMVIEHGATMIVVPGDLPLGCLPVYLAMFKSLNVKDYDDLTGCVNWLNEFSEYHNGMLRMELDRLQQLHPEARIVYADYYGITMRFYRSPNEFGFGDRVLTACCGTGGPYNHNTSGNSAEDGTMACGDPSRYASWDGLHLTEAAYRLIADALLEGPYAVLPLALTSHTMQEE</sequence>
<dbReference type="InterPro" id="IPR035669">
    <property type="entry name" value="SGNH_plant_lipase-like"/>
</dbReference>
<evidence type="ECO:0000313" key="6">
    <source>
        <dbReference type="EMBL" id="KAK1302022.1"/>
    </source>
</evidence>
<evidence type="ECO:0000256" key="5">
    <source>
        <dbReference type="SAM" id="SignalP"/>
    </source>
</evidence>
<proteinExistence type="inferred from homology"/>
<reference evidence="6" key="2">
    <citation type="submission" date="2023-06" db="EMBL/GenBank/DDBJ databases">
        <authorList>
            <person name="Ma L."/>
            <person name="Liu K.-W."/>
            <person name="Li Z."/>
            <person name="Hsiao Y.-Y."/>
            <person name="Qi Y."/>
            <person name="Fu T."/>
            <person name="Tang G."/>
            <person name="Zhang D."/>
            <person name="Sun W.-H."/>
            <person name="Liu D.-K."/>
            <person name="Li Y."/>
            <person name="Chen G.-Z."/>
            <person name="Liu X.-D."/>
            <person name="Liao X.-Y."/>
            <person name="Jiang Y.-T."/>
            <person name="Yu X."/>
            <person name="Hao Y."/>
            <person name="Huang J."/>
            <person name="Zhao X.-W."/>
            <person name="Ke S."/>
            <person name="Chen Y.-Y."/>
            <person name="Wu W.-L."/>
            <person name="Hsu J.-L."/>
            <person name="Lin Y.-F."/>
            <person name="Huang M.-D."/>
            <person name="Li C.-Y."/>
            <person name="Huang L."/>
            <person name="Wang Z.-W."/>
            <person name="Zhao X."/>
            <person name="Zhong W.-Y."/>
            <person name="Peng D.-H."/>
            <person name="Ahmad S."/>
            <person name="Lan S."/>
            <person name="Zhang J.-S."/>
            <person name="Tsai W.-C."/>
            <person name="Van De Peer Y."/>
            <person name="Liu Z.-J."/>
        </authorList>
    </citation>
    <scope>NUCLEOTIDE SEQUENCE</scope>
    <source>
        <strain evidence="6">CP</strain>
        <tissue evidence="6">Leaves</tissue>
    </source>
</reference>
<dbReference type="CDD" id="cd01837">
    <property type="entry name" value="SGNH_plant_lipase_like"/>
    <property type="match status" value="1"/>
</dbReference>
<accession>A0AAV9DLE5</accession>
<gene>
    <name evidence="6" type="ORF">QJS10_CPB12g01070</name>
</gene>
<dbReference type="Gene3D" id="3.40.50.1110">
    <property type="entry name" value="SGNH hydrolase"/>
    <property type="match status" value="1"/>
</dbReference>